<dbReference type="Proteomes" id="UP000095023">
    <property type="component" value="Unassembled WGS sequence"/>
</dbReference>
<dbReference type="AlphaFoldDB" id="A0A1E4TE01"/>
<evidence type="ECO:0000313" key="1">
    <source>
        <dbReference type="EMBL" id="ODV89969.1"/>
    </source>
</evidence>
<gene>
    <name evidence="1" type="ORF">CANCADRAFT_1700</name>
</gene>
<dbReference type="Pfam" id="PF09814">
    <property type="entry name" value="HECT_2"/>
    <property type="match status" value="1"/>
</dbReference>
<accession>A0A1E4TE01</accession>
<protein>
    <submittedName>
        <fullName evidence="1">Uncharacterized protein</fullName>
    </submittedName>
</protein>
<sequence length="128" mass="14626">MSLNDTGTIRIPKWNFVSHDFTSVQVISNLILEAIHAHGHFFYEFNAALLIRVISSDIYFTNQNTPKPIHALNVMYSDDTSAATPQESFFIDQHAFGDLKVALQRYHESLPDQLSFSSNWKVSILPRK</sequence>
<dbReference type="EMBL" id="KV453842">
    <property type="protein sequence ID" value="ODV89969.1"/>
    <property type="molecule type" value="Genomic_DNA"/>
</dbReference>
<name>A0A1E4TE01_9ASCO</name>
<keyword evidence="2" id="KW-1185">Reference proteome</keyword>
<evidence type="ECO:0000313" key="2">
    <source>
        <dbReference type="Proteomes" id="UP000095023"/>
    </source>
</evidence>
<proteinExistence type="predicted"/>
<organism evidence="1 2">
    <name type="scientific">Tortispora caseinolytica NRRL Y-17796</name>
    <dbReference type="NCBI Taxonomy" id="767744"/>
    <lineage>
        <taxon>Eukaryota</taxon>
        <taxon>Fungi</taxon>
        <taxon>Dikarya</taxon>
        <taxon>Ascomycota</taxon>
        <taxon>Saccharomycotina</taxon>
        <taxon>Trigonopsidomycetes</taxon>
        <taxon>Trigonopsidales</taxon>
        <taxon>Trigonopsidaceae</taxon>
        <taxon>Tortispora</taxon>
    </lineage>
</organism>
<dbReference type="InterPro" id="IPR019193">
    <property type="entry name" value="UBQ-conj_enz_E2-bd_prot"/>
</dbReference>
<reference evidence="2" key="1">
    <citation type="submission" date="2016-02" db="EMBL/GenBank/DDBJ databases">
        <title>Comparative genomics of biotechnologically important yeasts.</title>
        <authorList>
            <consortium name="DOE Joint Genome Institute"/>
            <person name="Riley R."/>
            <person name="Haridas S."/>
            <person name="Wolfe K.H."/>
            <person name="Lopes M.R."/>
            <person name="Hittinger C.T."/>
            <person name="Goker M."/>
            <person name="Salamov A."/>
            <person name="Wisecaver J."/>
            <person name="Long T.M."/>
            <person name="Aerts A.L."/>
            <person name="Barry K."/>
            <person name="Choi C."/>
            <person name="Clum A."/>
            <person name="Coughlan A.Y."/>
            <person name="Deshpande S."/>
            <person name="Douglass A.P."/>
            <person name="Hanson S.J."/>
            <person name="Klenk H.-P."/>
            <person name="Labutti K."/>
            <person name="Lapidus A."/>
            <person name="Lindquist E."/>
            <person name="Lipzen A."/>
            <person name="Meier-Kolthoff J.P."/>
            <person name="Ohm R.A."/>
            <person name="Otillar R.P."/>
            <person name="Pangilinan J."/>
            <person name="Peng Y."/>
            <person name="Rokas A."/>
            <person name="Rosa C.A."/>
            <person name="Scheuner C."/>
            <person name="Sibirny A.A."/>
            <person name="Slot J.C."/>
            <person name="Stielow J.B."/>
            <person name="Sun H."/>
            <person name="Kurtzman C.P."/>
            <person name="Blackwell M."/>
            <person name="Jeffries T.W."/>
            <person name="Grigoriev I.V."/>
        </authorList>
    </citation>
    <scope>NUCLEOTIDE SEQUENCE [LARGE SCALE GENOMIC DNA]</scope>
    <source>
        <strain evidence="2">NRRL Y-17796</strain>
    </source>
</reference>